<keyword evidence="1" id="KW-0812">Transmembrane</keyword>
<comment type="caution">
    <text evidence="2">The sequence shown here is derived from an EMBL/GenBank/DDBJ whole genome shotgun (WGS) entry which is preliminary data.</text>
</comment>
<dbReference type="EMBL" id="QPJW01000016">
    <property type="protein sequence ID" value="RCX14867.1"/>
    <property type="molecule type" value="Genomic_DNA"/>
</dbReference>
<name>A0A369B348_9BACL</name>
<dbReference type="PROSITE" id="PS51257">
    <property type="entry name" value="PROKAR_LIPOPROTEIN"/>
    <property type="match status" value="1"/>
</dbReference>
<feature type="transmembrane region" description="Helical" evidence="1">
    <location>
        <begin position="6"/>
        <end position="28"/>
    </location>
</feature>
<evidence type="ECO:0008006" key="4">
    <source>
        <dbReference type="Google" id="ProtNLM"/>
    </source>
</evidence>
<dbReference type="AlphaFoldDB" id="A0A369B348"/>
<keyword evidence="1" id="KW-1133">Transmembrane helix</keyword>
<organism evidence="2 3">
    <name type="scientific">Fontibacillus phaseoli</name>
    <dbReference type="NCBI Taxonomy" id="1416533"/>
    <lineage>
        <taxon>Bacteria</taxon>
        <taxon>Bacillati</taxon>
        <taxon>Bacillota</taxon>
        <taxon>Bacilli</taxon>
        <taxon>Bacillales</taxon>
        <taxon>Paenibacillaceae</taxon>
        <taxon>Fontibacillus</taxon>
    </lineage>
</organism>
<proteinExistence type="predicted"/>
<evidence type="ECO:0000313" key="2">
    <source>
        <dbReference type="EMBL" id="RCX14867.1"/>
    </source>
</evidence>
<dbReference type="RefSeq" id="WP_114498786.1">
    <property type="nucleotide sequence ID" value="NZ_QPJW01000016.1"/>
</dbReference>
<evidence type="ECO:0000313" key="3">
    <source>
        <dbReference type="Proteomes" id="UP000253090"/>
    </source>
</evidence>
<dbReference type="OrthoDB" id="2651239at2"/>
<protein>
    <recommendedName>
        <fullName evidence="4">Lipoprotein</fullName>
    </recommendedName>
</protein>
<keyword evidence="1" id="KW-0472">Membrane</keyword>
<sequence length="141" mass="15751">MRQRGIGHSLCFMGVVFMMLFIIVGCAASEPSWTTFVGSAVEKSFPVPKEAKRTETAMNNSKMDYVHYSLSGLRESDSVPEAYQKAITEWGWTEKKEESAGTTRVFNKDKLVVLLTIHDNAFTVLVPKMEEKAVIQGLESP</sequence>
<evidence type="ECO:0000256" key="1">
    <source>
        <dbReference type="SAM" id="Phobius"/>
    </source>
</evidence>
<accession>A0A369B348</accession>
<dbReference type="Proteomes" id="UP000253090">
    <property type="component" value="Unassembled WGS sequence"/>
</dbReference>
<gene>
    <name evidence="2" type="ORF">DFP94_1164</name>
</gene>
<keyword evidence="3" id="KW-1185">Reference proteome</keyword>
<reference evidence="2 3" key="1">
    <citation type="submission" date="2018-07" db="EMBL/GenBank/DDBJ databases">
        <title>Genomic Encyclopedia of Type Strains, Phase III (KMG-III): the genomes of soil and plant-associated and newly described type strains.</title>
        <authorList>
            <person name="Whitman W."/>
        </authorList>
    </citation>
    <scope>NUCLEOTIDE SEQUENCE [LARGE SCALE GENOMIC DNA]</scope>
    <source>
        <strain evidence="2 3">CECT 8333</strain>
    </source>
</reference>